<sequence length="110" mass="11589">MRFHPKLIKFVDGEPYINGAGILLLSADAVHGNVPVTADARQRAQGTIDVLLSAARAGGFTQCEVLETLLSKDREAERTVDLAIIAVDCIGGPDAFANALARAGFNPEGQ</sequence>
<accession>A0ABN0FU59</accession>
<evidence type="ECO:0000313" key="2">
    <source>
        <dbReference type="Proteomes" id="UP000004980"/>
    </source>
</evidence>
<organism evidence="1 2">
    <name type="scientific">Paraburkholderia hospita</name>
    <dbReference type="NCBI Taxonomy" id="169430"/>
    <lineage>
        <taxon>Bacteria</taxon>
        <taxon>Pseudomonadati</taxon>
        <taxon>Pseudomonadota</taxon>
        <taxon>Betaproteobacteria</taxon>
        <taxon>Burkholderiales</taxon>
        <taxon>Burkholderiaceae</taxon>
        <taxon>Paraburkholderia</taxon>
    </lineage>
</organism>
<dbReference type="RefSeq" id="WP_007578277.1">
    <property type="nucleotide sequence ID" value="NZ_AKAU01000036.1"/>
</dbReference>
<comment type="caution">
    <text evidence="1">The sequence shown here is derived from an EMBL/GenBank/DDBJ whole genome shotgun (WGS) entry which is preliminary data.</text>
</comment>
<evidence type="ECO:0000313" key="1">
    <source>
        <dbReference type="EMBL" id="EIN02296.1"/>
    </source>
</evidence>
<name>A0ABN0FU59_9BURK</name>
<dbReference type="Proteomes" id="UP000004980">
    <property type="component" value="Unassembled WGS sequence"/>
</dbReference>
<protein>
    <submittedName>
        <fullName evidence="1">Uncharacterized protein</fullName>
    </submittedName>
</protein>
<reference evidence="1 2" key="1">
    <citation type="journal article" date="2012" name="J. Bacteriol.">
        <title>Draft Genome Sequence of the Soil Bacterium Burkholderia terrae Strain BS001, Which Interacts with Fungal Surface Structures.</title>
        <authorList>
            <person name="Nazir R."/>
            <person name="Hansen M.A."/>
            <person name="Sorensen S."/>
            <person name="van Elsas J.D."/>
        </authorList>
    </citation>
    <scope>NUCLEOTIDE SEQUENCE [LARGE SCALE GENOMIC DNA]</scope>
    <source>
        <strain evidence="1 2">BS001</strain>
    </source>
</reference>
<keyword evidence="2" id="KW-1185">Reference proteome</keyword>
<proteinExistence type="predicted"/>
<dbReference type="EMBL" id="AKAU01000036">
    <property type="protein sequence ID" value="EIN02296.1"/>
    <property type="molecule type" value="Genomic_DNA"/>
</dbReference>
<gene>
    <name evidence="1" type="ORF">WQE_04887</name>
</gene>